<evidence type="ECO:0000313" key="4">
    <source>
        <dbReference type="Proteomes" id="UP000240506"/>
    </source>
</evidence>
<proteinExistence type="predicted"/>
<protein>
    <submittedName>
        <fullName evidence="2">DUF3392 domain-containing protein</fullName>
    </submittedName>
    <submittedName>
        <fullName evidence="3">Protein of uncharacterized function (DUF3392)</fullName>
    </submittedName>
</protein>
<feature type="transmembrane region" description="Helical" evidence="1">
    <location>
        <begin position="20"/>
        <end position="40"/>
    </location>
</feature>
<feature type="transmembrane region" description="Helical" evidence="1">
    <location>
        <begin position="52"/>
        <end position="75"/>
    </location>
</feature>
<gene>
    <name evidence="2" type="ORF">C9I43_13440</name>
    <name evidence="3" type="ORF">NCTC10736_02532</name>
</gene>
<organism evidence="3 5">
    <name type="scientific">Shewanella morhuae</name>
    <dbReference type="NCBI Taxonomy" id="365591"/>
    <lineage>
        <taxon>Bacteria</taxon>
        <taxon>Pseudomonadati</taxon>
        <taxon>Pseudomonadota</taxon>
        <taxon>Gammaproteobacteria</taxon>
        <taxon>Alteromonadales</taxon>
        <taxon>Shewanellaceae</taxon>
        <taxon>Shewanella</taxon>
    </lineage>
</organism>
<reference evidence="3 5" key="3">
    <citation type="submission" date="2018-06" db="EMBL/GenBank/DDBJ databases">
        <authorList>
            <consortium name="Pathogen Informatics"/>
            <person name="Doyle S."/>
        </authorList>
    </citation>
    <scope>NUCLEOTIDE SEQUENCE [LARGE SCALE GENOMIC DNA]</scope>
    <source>
        <strain evidence="3 5">NCTC10736</strain>
    </source>
</reference>
<dbReference type="EMBL" id="UGYV01000001">
    <property type="protein sequence ID" value="SUI82677.1"/>
    <property type="molecule type" value="Genomic_DNA"/>
</dbReference>
<evidence type="ECO:0000313" key="3">
    <source>
        <dbReference type="EMBL" id="SUI82677.1"/>
    </source>
</evidence>
<sequence length="111" mass="12826">MFDQLVAIIAQLGNMLRPWAFDIATAMVVCLILVFSADVNRLLRRHLLGHSFVLRTFVFIIINAFGYGLLIVKVTPWVARHIAAMPSHWMFLLIMTMFIFIGYWAQRNNQS</sequence>
<dbReference type="EMBL" id="PYSG01000002">
    <property type="protein sequence ID" value="PTA51421.1"/>
    <property type="molecule type" value="Genomic_DNA"/>
</dbReference>
<dbReference type="Proteomes" id="UP000255061">
    <property type="component" value="Unassembled WGS sequence"/>
</dbReference>
<dbReference type="Pfam" id="PF11872">
    <property type="entry name" value="DUF3392"/>
    <property type="match status" value="1"/>
</dbReference>
<evidence type="ECO:0000313" key="2">
    <source>
        <dbReference type="EMBL" id="PTA51421.1"/>
    </source>
</evidence>
<accession>A0A380AKY7</accession>
<evidence type="ECO:0000256" key="1">
    <source>
        <dbReference type="SAM" id="Phobius"/>
    </source>
</evidence>
<evidence type="ECO:0000313" key="5">
    <source>
        <dbReference type="Proteomes" id="UP000255061"/>
    </source>
</evidence>
<reference evidence="2" key="1">
    <citation type="submission" date="2018-03" db="EMBL/GenBank/DDBJ databases">
        <authorList>
            <person name="Dailey F.E."/>
        </authorList>
    </citation>
    <scope>NUCLEOTIDE SEQUENCE</scope>
    <source>
        <strain evidence="2">CW7</strain>
    </source>
</reference>
<feature type="transmembrane region" description="Helical" evidence="1">
    <location>
        <begin position="87"/>
        <end position="105"/>
    </location>
</feature>
<dbReference type="RefSeq" id="WP_076498516.1">
    <property type="nucleotide sequence ID" value="NZ_BPFE01000004.1"/>
</dbReference>
<dbReference type="InterPro" id="IPR021813">
    <property type="entry name" value="DUF3392"/>
</dbReference>
<accession>A0A1N6WR96</accession>
<keyword evidence="1" id="KW-0812">Transmembrane</keyword>
<dbReference type="AlphaFoldDB" id="A0A1N6WR96"/>
<reference evidence="2 4" key="2">
    <citation type="submission" date="2018-04" db="EMBL/GenBank/DDBJ databases">
        <title>Genomic sequence of a freshwater isolate of Shewanella morhuae.</title>
        <authorList>
            <person name="Castillo D.E."/>
            <person name="Gram L."/>
        </authorList>
    </citation>
    <scope>NUCLEOTIDE SEQUENCE [LARGE SCALE GENOMIC DNA]</scope>
    <source>
        <strain evidence="2 4">CW7</strain>
    </source>
</reference>
<dbReference type="OrthoDB" id="6196761at2"/>
<dbReference type="Proteomes" id="UP000240506">
    <property type="component" value="Unassembled WGS sequence"/>
</dbReference>
<keyword evidence="4" id="KW-1185">Reference proteome</keyword>
<keyword evidence="1" id="KW-0472">Membrane</keyword>
<dbReference type="STRING" id="365591.SAMN05421840_1068"/>
<name>A0A1N6WR96_9GAMM</name>
<keyword evidence="1" id="KW-1133">Transmembrane helix</keyword>